<dbReference type="PANTHER" id="PTHR32322:SF18">
    <property type="entry name" value="S-ADENOSYLMETHIONINE_S-ADENOSYLHOMOCYSTEINE TRANSPORTER"/>
    <property type="match status" value="1"/>
</dbReference>
<evidence type="ECO:0000256" key="5">
    <source>
        <dbReference type="ARBA" id="ARBA00023136"/>
    </source>
</evidence>
<evidence type="ECO:0000259" key="7">
    <source>
        <dbReference type="Pfam" id="PF00892"/>
    </source>
</evidence>
<evidence type="ECO:0000256" key="6">
    <source>
        <dbReference type="SAM" id="Phobius"/>
    </source>
</evidence>
<evidence type="ECO:0000313" key="8">
    <source>
        <dbReference type="EMBL" id="UTJ06823.1"/>
    </source>
</evidence>
<feature type="transmembrane region" description="Helical" evidence="6">
    <location>
        <begin position="246"/>
        <end position="265"/>
    </location>
</feature>
<feature type="transmembrane region" description="Helical" evidence="6">
    <location>
        <begin position="271"/>
        <end position="291"/>
    </location>
</feature>
<sequence>MQYYILLVLAVLFWSGNFVFGRLVSTSIEPTELSFYRWFFVLVLLLPYILINIKRLTKALRKDFLLLFLLGGVGVAGFNTFLYYGLQTTTAINALLINSAIPIMIVVLSAIILKVKIKAIQVFGIFVSTLGVIYLIVKGELSILSTLEFSKGDLWILLAGLLWSLYSIFLKFKPKELKAFDFLAITTFIGVGFLTIAFYYQGYSFSVGFIENKELFYSLIYMVIFPSILSFYFWNISTVEVGANKAGQFAHLMPIFGAVLAYIFLGEKLEFYHLVGVILIALGIYLSIFYLKKDKKSE</sequence>
<feature type="transmembrane region" description="Helical" evidence="6">
    <location>
        <begin position="36"/>
        <end position="53"/>
    </location>
</feature>
<feature type="transmembrane region" description="Helical" evidence="6">
    <location>
        <begin position="65"/>
        <end position="86"/>
    </location>
</feature>
<keyword evidence="2" id="KW-1003">Cell membrane</keyword>
<comment type="subcellular location">
    <subcellularLocation>
        <location evidence="1">Cell membrane</location>
        <topology evidence="1">Multi-pass membrane protein</topology>
    </subcellularLocation>
</comment>
<feature type="transmembrane region" description="Helical" evidence="6">
    <location>
        <begin position="182"/>
        <end position="203"/>
    </location>
</feature>
<dbReference type="Pfam" id="PF00892">
    <property type="entry name" value="EamA"/>
    <property type="match status" value="2"/>
</dbReference>
<dbReference type="RefSeq" id="WP_254577002.1">
    <property type="nucleotide sequence ID" value="NZ_CP100595.1"/>
</dbReference>
<evidence type="ECO:0000256" key="1">
    <source>
        <dbReference type="ARBA" id="ARBA00004651"/>
    </source>
</evidence>
<name>A0ABY5E6R3_9BACT</name>
<dbReference type="PANTHER" id="PTHR32322">
    <property type="entry name" value="INNER MEMBRANE TRANSPORTER"/>
    <property type="match status" value="1"/>
</dbReference>
<feature type="transmembrane region" description="Helical" evidence="6">
    <location>
        <begin position="92"/>
        <end position="113"/>
    </location>
</feature>
<evidence type="ECO:0000256" key="2">
    <source>
        <dbReference type="ARBA" id="ARBA00022475"/>
    </source>
</evidence>
<feature type="transmembrane region" description="Helical" evidence="6">
    <location>
        <begin position="120"/>
        <end position="137"/>
    </location>
</feature>
<evidence type="ECO:0000256" key="3">
    <source>
        <dbReference type="ARBA" id="ARBA00022692"/>
    </source>
</evidence>
<keyword evidence="4 6" id="KW-1133">Transmembrane helix</keyword>
<organism evidence="8 9">
    <name type="scientific">Arcobacter roscoffensis</name>
    <dbReference type="NCBI Taxonomy" id="2961520"/>
    <lineage>
        <taxon>Bacteria</taxon>
        <taxon>Pseudomonadati</taxon>
        <taxon>Campylobacterota</taxon>
        <taxon>Epsilonproteobacteria</taxon>
        <taxon>Campylobacterales</taxon>
        <taxon>Arcobacteraceae</taxon>
        <taxon>Arcobacter</taxon>
    </lineage>
</organism>
<reference evidence="8" key="1">
    <citation type="submission" date="2022-07" db="EMBL/GenBank/DDBJ databases">
        <title>Arcobacter roscoffensis sp. nov., a marine bacterium isolated from coastal seawater collected from Roscoff, France.</title>
        <authorList>
            <person name="Pascual J."/>
            <person name="Lepeaux C."/>
            <person name="Methner A."/>
            <person name="Overmann J."/>
        </authorList>
    </citation>
    <scope>NUCLEOTIDE SEQUENCE</scope>
    <source>
        <strain evidence="8">ARW1-2F2</strain>
    </source>
</reference>
<gene>
    <name evidence="8" type="ORF">NJU99_01685</name>
</gene>
<feature type="transmembrane region" description="Helical" evidence="6">
    <location>
        <begin position="215"/>
        <end position="234"/>
    </location>
</feature>
<dbReference type="InterPro" id="IPR000620">
    <property type="entry name" value="EamA_dom"/>
</dbReference>
<keyword evidence="9" id="KW-1185">Reference proteome</keyword>
<feature type="domain" description="EamA" evidence="7">
    <location>
        <begin position="151"/>
        <end position="288"/>
    </location>
</feature>
<keyword evidence="5 6" id="KW-0472">Membrane</keyword>
<accession>A0ABY5E6R3</accession>
<dbReference type="Proteomes" id="UP001060012">
    <property type="component" value="Chromosome"/>
</dbReference>
<evidence type="ECO:0000256" key="4">
    <source>
        <dbReference type="ARBA" id="ARBA00022989"/>
    </source>
</evidence>
<keyword evidence="3 6" id="KW-0812">Transmembrane</keyword>
<feature type="domain" description="EamA" evidence="7">
    <location>
        <begin position="3"/>
        <end position="135"/>
    </location>
</feature>
<feature type="transmembrane region" description="Helical" evidence="6">
    <location>
        <begin position="152"/>
        <end position="170"/>
    </location>
</feature>
<dbReference type="SUPFAM" id="SSF103481">
    <property type="entry name" value="Multidrug resistance efflux transporter EmrE"/>
    <property type="match status" value="2"/>
</dbReference>
<protein>
    <submittedName>
        <fullName evidence="8">DMT family transporter</fullName>
    </submittedName>
</protein>
<dbReference type="InterPro" id="IPR050638">
    <property type="entry name" value="AA-Vitamin_Transporters"/>
</dbReference>
<proteinExistence type="predicted"/>
<dbReference type="InterPro" id="IPR037185">
    <property type="entry name" value="EmrE-like"/>
</dbReference>
<dbReference type="EMBL" id="CP100595">
    <property type="protein sequence ID" value="UTJ06823.1"/>
    <property type="molecule type" value="Genomic_DNA"/>
</dbReference>
<evidence type="ECO:0000313" key="9">
    <source>
        <dbReference type="Proteomes" id="UP001060012"/>
    </source>
</evidence>